<dbReference type="PROSITE" id="PS50846">
    <property type="entry name" value="HMA_2"/>
    <property type="match status" value="1"/>
</dbReference>
<dbReference type="InterPro" id="IPR036163">
    <property type="entry name" value="HMA_dom_sf"/>
</dbReference>
<dbReference type="PANTHER" id="PTHR45868">
    <property type="entry name" value="HEAVY METAL-ASSOCIATED ISOPRENYLATED PLANT PROTEIN 33-RELATED"/>
    <property type="match status" value="1"/>
</dbReference>
<dbReference type="Pfam" id="PF00403">
    <property type="entry name" value="HMA"/>
    <property type="match status" value="1"/>
</dbReference>
<gene>
    <name evidence="8" type="ORF">LLUT_LOCUS31496</name>
</gene>
<evidence type="ECO:0000313" key="8">
    <source>
        <dbReference type="EMBL" id="CAL0330436.1"/>
    </source>
</evidence>
<accession>A0AAV1YAT5</accession>
<sequence>MECNFESPDCPEDVKNMLQQLKGVEAVHIDPNQGTVTVIGNVNPISLIKFFHKMGKKAKLEYFDKEPLKQKAHCCYRNSSYSDPDDEHRQHKTRHGQRNKKGGVWKEGCDGFGNRNVGAEAGTGYNHEQPMQGYQTMAYAGEPLSYGRGQPNHPFYRRPSLLSYYNPIIRYTSYAENYRHDV</sequence>
<feature type="compositionally biased region" description="Basic residues" evidence="6">
    <location>
        <begin position="90"/>
        <end position="103"/>
    </location>
</feature>
<evidence type="ECO:0000259" key="7">
    <source>
        <dbReference type="PROSITE" id="PS50846"/>
    </source>
</evidence>
<comment type="similarity">
    <text evidence="5">Belongs to the HIPP family.</text>
</comment>
<keyword evidence="4" id="KW-0636">Prenylation</keyword>
<keyword evidence="1" id="KW-0488">Methylation</keyword>
<dbReference type="PANTHER" id="PTHR45868:SF74">
    <property type="entry name" value="HEAVY METAL-ASSOCIATED ISOPRENYLATED PLANT PROTEIN 33"/>
    <property type="match status" value="1"/>
</dbReference>
<name>A0AAV1YAT5_LUPLU</name>
<evidence type="ECO:0000256" key="4">
    <source>
        <dbReference type="ARBA" id="ARBA00023289"/>
    </source>
</evidence>
<comment type="caution">
    <text evidence="8">The sequence shown here is derived from an EMBL/GenBank/DDBJ whole genome shotgun (WGS) entry which is preliminary data.</text>
</comment>
<dbReference type="EMBL" id="CAXHTB010000022">
    <property type="protein sequence ID" value="CAL0330436.1"/>
    <property type="molecule type" value="Genomic_DNA"/>
</dbReference>
<dbReference type="AlphaFoldDB" id="A0AAV1YAT5"/>
<dbReference type="Gene3D" id="3.30.70.100">
    <property type="match status" value="1"/>
</dbReference>
<dbReference type="GO" id="GO:0046872">
    <property type="term" value="F:metal ion binding"/>
    <property type="evidence" value="ECO:0007669"/>
    <property type="project" value="UniProtKB-KW"/>
</dbReference>
<proteinExistence type="inferred from homology"/>
<organism evidence="8 9">
    <name type="scientific">Lupinus luteus</name>
    <name type="common">European yellow lupine</name>
    <dbReference type="NCBI Taxonomy" id="3873"/>
    <lineage>
        <taxon>Eukaryota</taxon>
        <taxon>Viridiplantae</taxon>
        <taxon>Streptophyta</taxon>
        <taxon>Embryophyta</taxon>
        <taxon>Tracheophyta</taxon>
        <taxon>Spermatophyta</taxon>
        <taxon>Magnoliopsida</taxon>
        <taxon>eudicotyledons</taxon>
        <taxon>Gunneridae</taxon>
        <taxon>Pentapetalae</taxon>
        <taxon>rosids</taxon>
        <taxon>fabids</taxon>
        <taxon>Fabales</taxon>
        <taxon>Fabaceae</taxon>
        <taxon>Papilionoideae</taxon>
        <taxon>50 kb inversion clade</taxon>
        <taxon>genistoids sensu lato</taxon>
        <taxon>core genistoids</taxon>
        <taxon>Genisteae</taxon>
        <taxon>Lupinus</taxon>
    </lineage>
</organism>
<feature type="domain" description="HMA" evidence="7">
    <location>
        <begin position="1"/>
        <end position="59"/>
    </location>
</feature>
<protein>
    <recommendedName>
        <fullName evidence="7">HMA domain-containing protein</fullName>
    </recommendedName>
</protein>
<keyword evidence="9" id="KW-1185">Reference proteome</keyword>
<evidence type="ECO:0000256" key="6">
    <source>
        <dbReference type="SAM" id="MobiDB-lite"/>
    </source>
</evidence>
<keyword evidence="3" id="KW-0449">Lipoprotein</keyword>
<dbReference type="InterPro" id="IPR006121">
    <property type="entry name" value="HMA_dom"/>
</dbReference>
<feature type="region of interest" description="Disordered" evidence="6">
    <location>
        <begin position="79"/>
        <end position="105"/>
    </location>
</feature>
<dbReference type="Proteomes" id="UP001497480">
    <property type="component" value="Unassembled WGS sequence"/>
</dbReference>
<keyword evidence="2" id="KW-0479">Metal-binding</keyword>
<dbReference type="SUPFAM" id="SSF55008">
    <property type="entry name" value="HMA, heavy metal-associated domain"/>
    <property type="match status" value="1"/>
</dbReference>
<reference evidence="8 9" key="1">
    <citation type="submission" date="2024-03" db="EMBL/GenBank/DDBJ databases">
        <authorList>
            <person name="Martinez-Hernandez J."/>
        </authorList>
    </citation>
    <scope>NUCLEOTIDE SEQUENCE [LARGE SCALE GENOMIC DNA]</scope>
</reference>
<dbReference type="CDD" id="cd00371">
    <property type="entry name" value="HMA"/>
    <property type="match status" value="1"/>
</dbReference>
<evidence type="ECO:0000256" key="2">
    <source>
        <dbReference type="ARBA" id="ARBA00022723"/>
    </source>
</evidence>
<evidence type="ECO:0000256" key="3">
    <source>
        <dbReference type="ARBA" id="ARBA00023288"/>
    </source>
</evidence>
<evidence type="ECO:0000256" key="1">
    <source>
        <dbReference type="ARBA" id="ARBA00022481"/>
    </source>
</evidence>
<evidence type="ECO:0000256" key="5">
    <source>
        <dbReference type="ARBA" id="ARBA00024045"/>
    </source>
</evidence>
<evidence type="ECO:0000313" key="9">
    <source>
        <dbReference type="Proteomes" id="UP001497480"/>
    </source>
</evidence>